<dbReference type="GO" id="GO:1901137">
    <property type="term" value="P:carbohydrate derivative biosynthetic process"/>
    <property type="evidence" value="ECO:0007669"/>
    <property type="project" value="UniProtKB-ARBA"/>
</dbReference>
<dbReference type="Pfam" id="PF13439">
    <property type="entry name" value="Glyco_transf_4"/>
    <property type="match status" value="1"/>
</dbReference>
<keyword evidence="2 4" id="KW-0808">Transferase</keyword>
<dbReference type="AlphaFoldDB" id="A0A1H1VH37"/>
<evidence type="ECO:0000256" key="2">
    <source>
        <dbReference type="ARBA" id="ARBA00022679"/>
    </source>
</evidence>
<dbReference type="InterPro" id="IPR028098">
    <property type="entry name" value="Glyco_trans_4-like_N"/>
</dbReference>
<gene>
    <name evidence="4" type="ORF">SAMN04489717_4052</name>
</gene>
<evidence type="ECO:0000256" key="1">
    <source>
        <dbReference type="ARBA" id="ARBA00022676"/>
    </source>
</evidence>
<keyword evidence="1 4" id="KW-0328">Glycosyltransferase</keyword>
<dbReference type="STRING" id="117157.SAMN04489717_4052"/>
<dbReference type="PANTHER" id="PTHR45947:SF3">
    <property type="entry name" value="SULFOQUINOVOSYL TRANSFERASE SQD2"/>
    <property type="match status" value="1"/>
</dbReference>
<feature type="domain" description="Glycosyltransferase subfamily 4-like N-terminal" evidence="3">
    <location>
        <begin position="15"/>
        <end position="171"/>
    </location>
</feature>
<dbReference type="Pfam" id="PF13692">
    <property type="entry name" value="Glyco_trans_1_4"/>
    <property type="match status" value="1"/>
</dbReference>
<dbReference type="PANTHER" id="PTHR45947">
    <property type="entry name" value="SULFOQUINOVOSYL TRANSFERASE SQD2"/>
    <property type="match status" value="1"/>
</dbReference>
<protein>
    <submittedName>
        <fullName evidence="4">Phosphatidylinositol alpha-mannosyltransferase</fullName>
    </submittedName>
</protein>
<dbReference type="SUPFAM" id="SSF53756">
    <property type="entry name" value="UDP-Glycosyltransferase/glycogen phosphorylase"/>
    <property type="match status" value="1"/>
</dbReference>
<proteinExistence type="predicted"/>
<accession>A0A1H1VH37</accession>
<sequence>MMRIGIVCPYSLDAPGGVQNHVRDLAEVLLAEGHAVSVLAPADDDTPVPPYVVPAGRAVPVPYNGSVARLAFGPVSAARVRRWIRDGQFDVLHIHEPATPSLSLLALWSAVGPIVGTFHTAMPRSRMMSVASSVLRPALEKISARIAVSEPARATLVQHLGGEPVVIPNGLFVDRFARARPRPEWQGAGGTMCFLGRLDEPRKGLAVLLRAFPAIWRARPGVRLLVAGPGDVEEARSGLPAECRDAVTFLGRIDDEGRADMFASSQVYVAPQTGGESFGIVLVEAMAAGAPVLASDLDAFRLVVDGGRLGRLFEVGDSDDLATGALELLGDAAFRDRLRDAARVAVRRYDWSSVAKEIVSVYEMVAAGYPGVGEADDRSRGVRPGGRPR</sequence>
<dbReference type="Gene3D" id="3.40.50.2000">
    <property type="entry name" value="Glycogen Phosphorylase B"/>
    <property type="match status" value="2"/>
</dbReference>
<name>A0A1H1VH37_9ACTN</name>
<dbReference type="CDD" id="cd03801">
    <property type="entry name" value="GT4_PimA-like"/>
    <property type="match status" value="1"/>
</dbReference>
<evidence type="ECO:0000313" key="4">
    <source>
        <dbReference type="EMBL" id="SDS83681.1"/>
    </source>
</evidence>
<dbReference type="InterPro" id="IPR050194">
    <property type="entry name" value="Glycosyltransferase_grp1"/>
</dbReference>
<organism evidence="4 5">
    <name type="scientific">Actinopolymorpha singaporensis</name>
    <dbReference type="NCBI Taxonomy" id="117157"/>
    <lineage>
        <taxon>Bacteria</taxon>
        <taxon>Bacillati</taxon>
        <taxon>Actinomycetota</taxon>
        <taxon>Actinomycetes</taxon>
        <taxon>Propionibacteriales</taxon>
        <taxon>Actinopolymorphaceae</taxon>
        <taxon>Actinopolymorpha</taxon>
    </lineage>
</organism>
<dbReference type="Proteomes" id="UP000198983">
    <property type="component" value="Chromosome I"/>
</dbReference>
<dbReference type="EMBL" id="LT629732">
    <property type="protein sequence ID" value="SDS83681.1"/>
    <property type="molecule type" value="Genomic_DNA"/>
</dbReference>
<reference evidence="4 5" key="1">
    <citation type="submission" date="2016-10" db="EMBL/GenBank/DDBJ databases">
        <authorList>
            <person name="de Groot N.N."/>
        </authorList>
    </citation>
    <scope>NUCLEOTIDE SEQUENCE [LARGE SCALE GENOMIC DNA]</scope>
    <source>
        <strain evidence="4 5">DSM 22024</strain>
    </source>
</reference>
<dbReference type="GO" id="GO:0016758">
    <property type="term" value="F:hexosyltransferase activity"/>
    <property type="evidence" value="ECO:0007669"/>
    <property type="project" value="TreeGrafter"/>
</dbReference>
<evidence type="ECO:0000313" key="5">
    <source>
        <dbReference type="Proteomes" id="UP000198983"/>
    </source>
</evidence>
<keyword evidence="5" id="KW-1185">Reference proteome</keyword>
<evidence type="ECO:0000259" key="3">
    <source>
        <dbReference type="Pfam" id="PF13439"/>
    </source>
</evidence>